<dbReference type="Proteomes" id="UP000198855">
    <property type="component" value="Unassembled WGS sequence"/>
</dbReference>
<reference evidence="2" key="1">
    <citation type="submission" date="2016-10" db="EMBL/GenBank/DDBJ databases">
        <authorList>
            <person name="Varghese N."/>
            <person name="Submissions S."/>
        </authorList>
    </citation>
    <scope>NUCLEOTIDE SEQUENCE [LARGE SCALE GENOMIC DNA]</scope>
    <source>
        <strain evidence="2">CGMCC 1.10784</strain>
    </source>
</reference>
<evidence type="ECO:0000313" key="2">
    <source>
        <dbReference type="Proteomes" id="UP000198855"/>
    </source>
</evidence>
<keyword evidence="2" id="KW-1185">Reference proteome</keyword>
<accession>A0A1I2E4M9</accession>
<organism evidence="1 2">
    <name type="scientific">Paenibacillus catalpae</name>
    <dbReference type="NCBI Taxonomy" id="1045775"/>
    <lineage>
        <taxon>Bacteria</taxon>
        <taxon>Bacillati</taxon>
        <taxon>Bacillota</taxon>
        <taxon>Bacilli</taxon>
        <taxon>Bacillales</taxon>
        <taxon>Paenibacillaceae</taxon>
        <taxon>Paenibacillus</taxon>
    </lineage>
</organism>
<dbReference type="AlphaFoldDB" id="A0A1I2E4M9"/>
<proteinExistence type="predicted"/>
<dbReference type="STRING" id="1045775.SAMN05216378_4404"/>
<gene>
    <name evidence="1" type="ORF">SAMN05216378_4404</name>
</gene>
<evidence type="ECO:0000313" key="1">
    <source>
        <dbReference type="EMBL" id="SFE87180.1"/>
    </source>
</evidence>
<name>A0A1I2E4M9_9BACL</name>
<dbReference type="EMBL" id="FOMT01000004">
    <property type="protein sequence ID" value="SFE87180.1"/>
    <property type="molecule type" value="Genomic_DNA"/>
</dbReference>
<sequence length="39" mass="4472">MGECQAMGAWGPWISGAEKDFEERKKVLYAFKHQLLDSN</sequence>
<protein>
    <submittedName>
        <fullName evidence="1">Uncharacterized protein</fullName>
    </submittedName>
</protein>